<feature type="compositionally biased region" description="Basic and acidic residues" evidence="1">
    <location>
        <begin position="1"/>
        <end position="10"/>
    </location>
</feature>
<feature type="compositionally biased region" description="Low complexity" evidence="1">
    <location>
        <begin position="426"/>
        <end position="436"/>
    </location>
</feature>
<feature type="compositionally biased region" description="Polar residues" evidence="1">
    <location>
        <begin position="17"/>
        <end position="26"/>
    </location>
</feature>
<evidence type="ECO:0000313" key="3">
    <source>
        <dbReference type="Proteomes" id="UP001515480"/>
    </source>
</evidence>
<accession>A0AB34J7L2</accession>
<dbReference type="AlphaFoldDB" id="A0AB34J7L2"/>
<feature type="region of interest" description="Disordered" evidence="1">
    <location>
        <begin position="259"/>
        <end position="314"/>
    </location>
</feature>
<feature type="region of interest" description="Disordered" evidence="1">
    <location>
        <begin position="530"/>
        <end position="551"/>
    </location>
</feature>
<evidence type="ECO:0000313" key="2">
    <source>
        <dbReference type="EMBL" id="KAL1515497.1"/>
    </source>
</evidence>
<comment type="caution">
    <text evidence="2">The sequence shown here is derived from an EMBL/GenBank/DDBJ whole genome shotgun (WGS) entry which is preliminary data.</text>
</comment>
<organism evidence="2 3">
    <name type="scientific">Prymnesium parvum</name>
    <name type="common">Toxic golden alga</name>
    <dbReference type="NCBI Taxonomy" id="97485"/>
    <lineage>
        <taxon>Eukaryota</taxon>
        <taxon>Haptista</taxon>
        <taxon>Haptophyta</taxon>
        <taxon>Prymnesiophyceae</taxon>
        <taxon>Prymnesiales</taxon>
        <taxon>Prymnesiaceae</taxon>
        <taxon>Prymnesium</taxon>
    </lineage>
</organism>
<protein>
    <submittedName>
        <fullName evidence="2">Uncharacterized protein</fullName>
    </submittedName>
</protein>
<proteinExistence type="predicted"/>
<keyword evidence="3" id="KW-1185">Reference proteome</keyword>
<name>A0AB34J7L2_PRYPA</name>
<feature type="compositionally biased region" description="Basic and acidic residues" evidence="1">
    <location>
        <begin position="44"/>
        <end position="61"/>
    </location>
</feature>
<feature type="region of interest" description="Disordered" evidence="1">
    <location>
        <begin position="640"/>
        <end position="665"/>
    </location>
</feature>
<dbReference type="EMBL" id="JBGBPQ010000011">
    <property type="protein sequence ID" value="KAL1515497.1"/>
    <property type="molecule type" value="Genomic_DNA"/>
</dbReference>
<reference evidence="2 3" key="1">
    <citation type="journal article" date="2024" name="Science">
        <title>Giant polyketide synthase enzymes in the biosynthesis of giant marine polyether toxins.</title>
        <authorList>
            <person name="Fallon T.R."/>
            <person name="Shende V.V."/>
            <person name="Wierzbicki I.H."/>
            <person name="Pendleton A.L."/>
            <person name="Watervoot N.F."/>
            <person name="Auber R.P."/>
            <person name="Gonzalez D.J."/>
            <person name="Wisecaver J.H."/>
            <person name="Moore B.S."/>
        </authorList>
    </citation>
    <scope>NUCLEOTIDE SEQUENCE [LARGE SCALE GENOMIC DNA]</scope>
    <source>
        <strain evidence="2 3">12B1</strain>
    </source>
</reference>
<dbReference type="Proteomes" id="UP001515480">
    <property type="component" value="Unassembled WGS sequence"/>
</dbReference>
<feature type="compositionally biased region" description="Polar residues" evidence="1">
    <location>
        <begin position="640"/>
        <end position="658"/>
    </location>
</feature>
<sequence>MPSDAMERASKGPRGANPSTETAQRTSTKHKAHARQDAAPAECGRGRDALSPREASREDDAAKDELLKWKAALGMPSAMGEEEYVRLFSCVSRALCVRGGQHGSEEDVRSDWRSDSKGSAVIGEKFPLPLPAVPLASFRGSPRLFPQRAATAPTWQVWMDALVELAESWVKTPSPSESVRILQALRAAVMPRGKLVDDSSHVVEGAGLPAAARKQMQHRHDASARRLCEVGRTPITSSEMKEAEAKRCMLSLPASEVAWEDDDSSISPWSTGPPRRLQRACSRDSCEPRDLSSRRTARPSTSPMHSHRGSSPIAVSKPMEAQELVATDINPPLAAGGTDCECSCEALGFDSCDMLDLFHTQLHEEHILRAIEEPFWRAGVHTAKLSEADVHSSLLVRSLVTPAGERHSPRSRGRTPTDRQLLSSQAARAADLPADAFRSDSQPLLAQRKSFHAVGPPRKEPPAELAAPRGEDLWPPSAKPPTRSADATPSTAASRVCASATDAAAEGAATLAPPRGAAAASLAAGRAAALSSLPPSAPPPPAAAACHSCGSAPATRPSGGFLVHHDWAKAGGFRPSQAPSLAVSPLHRPKLSLEPSQHIQQEAERQRHTLRHSLSCGALRDAQPLRQPVLFPGLASRISTASVSPPTPVNASRISSADRQTKRGDVGVPWEQVSRGARLRAAQRARKREQMVSVAAGWAKGTAERAFSAQVADSFVEMLVP</sequence>
<feature type="region of interest" description="Disordered" evidence="1">
    <location>
        <begin position="1"/>
        <end position="61"/>
    </location>
</feature>
<gene>
    <name evidence="2" type="ORF">AB1Y20_002120</name>
</gene>
<feature type="region of interest" description="Disordered" evidence="1">
    <location>
        <begin position="401"/>
        <end position="493"/>
    </location>
</feature>
<feature type="compositionally biased region" description="Basic and acidic residues" evidence="1">
    <location>
        <begin position="281"/>
        <end position="293"/>
    </location>
</feature>
<evidence type="ECO:0000256" key="1">
    <source>
        <dbReference type="SAM" id="MobiDB-lite"/>
    </source>
</evidence>